<name>A0A8C4K8U0_DRONO</name>
<sequence length="153" mass="16395">MKYGVCSIYQGETELNVASSSTAKHNASPSPHFQGWSSPPSKAEAETPRLGLELSDKPPGSAPHRKPGPRMVGSKDWKTHDRKRGAGSSPRRGCIPARPLPPASRQAGTSPPKHQILPGNSAGENCCRGNNCYGIWHWGSNQAAELLQNQPPL</sequence>
<dbReference type="Ensembl" id="ENSDNVT00000025235.1">
    <property type="protein sequence ID" value="ENSDNVP00000020920.1"/>
    <property type="gene ID" value="ENSDNVG00000014652.1"/>
</dbReference>
<protein>
    <submittedName>
        <fullName evidence="2">Uncharacterized protein</fullName>
    </submittedName>
</protein>
<feature type="compositionally biased region" description="Polar residues" evidence="1">
    <location>
        <begin position="17"/>
        <end position="40"/>
    </location>
</feature>
<evidence type="ECO:0000256" key="1">
    <source>
        <dbReference type="SAM" id="MobiDB-lite"/>
    </source>
</evidence>
<reference evidence="2" key="1">
    <citation type="submission" date="2025-08" db="UniProtKB">
        <authorList>
            <consortium name="Ensembl"/>
        </authorList>
    </citation>
    <scope>IDENTIFICATION</scope>
</reference>
<organism evidence="2 3">
    <name type="scientific">Dromaius novaehollandiae</name>
    <name type="common">Emu</name>
    <dbReference type="NCBI Taxonomy" id="8790"/>
    <lineage>
        <taxon>Eukaryota</taxon>
        <taxon>Metazoa</taxon>
        <taxon>Chordata</taxon>
        <taxon>Craniata</taxon>
        <taxon>Vertebrata</taxon>
        <taxon>Euteleostomi</taxon>
        <taxon>Archelosauria</taxon>
        <taxon>Archosauria</taxon>
        <taxon>Dinosauria</taxon>
        <taxon>Saurischia</taxon>
        <taxon>Theropoda</taxon>
        <taxon>Coelurosauria</taxon>
        <taxon>Aves</taxon>
        <taxon>Palaeognathae</taxon>
        <taxon>Casuariiformes</taxon>
        <taxon>Dromaiidae</taxon>
        <taxon>Dromaius</taxon>
    </lineage>
</organism>
<dbReference type="AlphaFoldDB" id="A0A8C4K8U0"/>
<keyword evidence="3" id="KW-1185">Reference proteome</keyword>
<accession>A0A8C4K8U0</accession>
<feature type="region of interest" description="Disordered" evidence="1">
    <location>
        <begin position="17"/>
        <end position="122"/>
    </location>
</feature>
<proteinExistence type="predicted"/>
<reference evidence="2" key="2">
    <citation type="submission" date="2025-09" db="UniProtKB">
        <authorList>
            <consortium name="Ensembl"/>
        </authorList>
    </citation>
    <scope>IDENTIFICATION</scope>
</reference>
<evidence type="ECO:0000313" key="2">
    <source>
        <dbReference type="Ensembl" id="ENSDNVP00000020920.1"/>
    </source>
</evidence>
<dbReference type="Proteomes" id="UP000694423">
    <property type="component" value="Unplaced"/>
</dbReference>
<evidence type="ECO:0000313" key="3">
    <source>
        <dbReference type="Proteomes" id="UP000694423"/>
    </source>
</evidence>